<accession>A0A8J5EE10</accession>
<name>A0A8J5EE10_ZINOF</name>
<evidence type="ECO:0000313" key="11">
    <source>
        <dbReference type="Proteomes" id="UP000734854"/>
    </source>
</evidence>
<reference evidence="10 11" key="1">
    <citation type="submission" date="2020-08" db="EMBL/GenBank/DDBJ databases">
        <title>Plant Genome Project.</title>
        <authorList>
            <person name="Zhang R.-G."/>
        </authorList>
    </citation>
    <scope>NUCLEOTIDE SEQUENCE [LARGE SCALE GENOMIC DNA]</scope>
    <source>
        <tissue evidence="10">Rhizome</tissue>
    </source>
</reference>
<evidence type="ECO:0008006" key="12">
    <source>
        <dbReference type="Google" id="ProtNLM"/>
    </source>
</evidence>
<evidence type="ECO:0000256" key="8">
    <source>
        <dbReference type="ARBA" id="ARBA00023136"/>
    </source>
</evidence>
<evidence type="ECO:0000256" key="5">
    <source>
        <dbReference type="ARBA" id="ARBA00022677"/>
    </source>
</evidence>
<dbReference type="GO" id="GO:0019915">
    <property type="term" value="P:lipid storage"/>
    <property type="evidence" value="ECO:0007669"/>
    <property type="project" value="TreeGrafter"/>
</dbReference>
<sequence length="186" mass="19556">MPFRTPNATTRRPFLDTCHPLPLPGLRHVYKADRSFQSGRLSVIASIELMGDRYPIDVVRGKLQDNGPTASQVVTVAAMFPLGGLLLTLSGLALAGSVVGLVVLAPLFLLFSPVLVPAALVLALAVTGFLASGALGCTGVSSLAYTMRQARAALQQGPEQIDYAKRRVAETAGHLGQKTREAGHAV</sequence>
<comment type="subcellular location">
    <subcellularLocation>
        <location evidence="3">Lipid droplet</location>
    </subcellularLocation>
    <subcellularLocation>
        <location evidence="2">Membrane</location>
        <topology evidence="2">Multi-pass membrane protein</topology>
    </subcellularLocation>
</comment>
<keyword evidence="5" id="KW-0551">Lipid droplet</keyword>
<protein>
    <recommendedName>
        <fullName evidence="12">Oleosin</fullName>
    </recommendedName>
</protein>
<dbReference type="GO" id="GO:0050826">
    <property type="term" value="P:response to freezing"/>
    <property type="evidence" value="ECO:0007669"/>
    <property type="project" value="TreeGrafter"/>
</dbReference>
<evidence type="ECO:0000256" key="9">
    <source>
        <dbReference type="SAM" id="Phobius"/>
    </source>
</evidence>
<dbReference type="InterPro" id="IPR000136">
    <property type="entry name" value="Oleosin"/>
</dbReference>
<evidence type="ECO:0000256" key="1">
    <source>
        <dbReference type="ARBA" id="ARBA00002582"/>
    </source>
</evidence>
<comment type="caution">
    <text evidence="10">The sequence shown here is derived from an EMBL/GenBank/DDBJ whole genome shotgun (WGS) entry which is preliminary data.</text>
</comment>
<dbReference type="GO" id="GO:0012511">
    <property type="term" value="C:monolayer-surrounded lipid storage body"/>
    <property type="evidence" value="ECO:0007669"/>
    <property type="project" value="InterPro"/>
</dbReference>
<proteinExistence type="inferred from homology"/>
<feature type="transmembrane region" description="Helical" evidence="9">
    <location>
        <begin position="115"/>
        <end position="145"/>
    </location>
</feature>
<keyword evidence="6 9" id="KW-0812">Transmembrane</keyword>
<evidence type="ECO:0000256" key="6">
    <source>
        <dbReference type="ARBA" id="ARBA00022692"/>
    </source>
</evidence>
<evidence type="ECO:0000256" key="4">
    <source>
        <dbReference type="ARBA" id="ARBA00010858"/>
    </source>
</evidence>
<feature type="transmembrane region" description="Helical" evidence="9">
    <location>
        <begin position="85"/>
        <end position="109"/>
    </location>
</feature>
<keyword evidence="11" id="KW-1185">Reference proteome</keyword>
<dbReference type="PANTHER" id="PTHR33203:SF44">
    <property type="entry name" value="OLEOSIN 20.3 KDA"/>
    <property type="match status" value="1"/>
</dbReference>
<dbReference type="EMBL" id="JACMSC010000019">
    <property type="protein sequence ID" value="KAG6473569.1"/>
    <property type="molecule type" value="Genomic_DNA"/>
</dbReference>
<comment type="function">
    <text evidence="1">May have a structural role to stabilize the lipid body during desiccation of the seed by preventing coalescence of the oil. Probably interacts with both lipid and phospholipid moieties of lipid bodies. May also provide recognition signals for specific lipase anchorage in lipolysis during seedling growth.</text>
</comment>
<dbReference type="Proteomes" id="UP000734854">
    <property type="component" value="Unassembled WGS sequence"/>
</dbReference>
<dbReference type="AlphaFoldDB" id="A0A8J5EE10"/>
<comment type="similarity">
    <text evidence="4">Belongs to the oleosin family.</text>
</comment>
<evidence type="ECO:0000313" key="10">
    <source>
        <dbReference type="EMBL" id="KAG6473569.1"/>
    </source>
</evidence>
<keyword evidence="7 9" id="KW-1133">Transmembrane helix</keyword>
<evidence type="ECO:0000256" key="2">
    <source>
        <dbReference type="ARBA" id="ARBA00004141"/>
    </source>
</evidence>
<organism evidence="10 11">
    <name type="scientific">Zingiber officinale</name>
    <name type="common">Ginger</name>
    <name type="synonym">Amomum zingiber</name>
    <dbReference type="NCBI Taxonomy" id="94328"/>
    <lineage>
        <taxon>Eukaryota</taxon>
        <taxon>Viridiplantae</taxon>
        <taxon>Streptophyta</taxon>
        <taxon>Embryophyta</taxon>
        <taxon>Tracheophyta</taxon>
        <taxon>Spermatophyta</taxon>
        <taxon>Magnoliopsida</taxon>
        <taxon>Liliopsida</taxon>
        <taxon>Zingiberales</taxon>
        <taxon>Zingiberaceae</taxon>
        <taxon>Zingiber</taxon>
    </lineage>
</organism>
<dbReference type="GO" id="GO:0010344">
    <property type="term" value="P:seed oilbody biogenesis"/>
    <property type="evidence" value="ECO:0007669"/>
    <property type="project" value="TreeGrafter"/>
</dbReference>
<dbReference type="PANTHER" id="PTHR33203">
    <property type="entry name" value="OLEOSIN"/>
    <property type="match status" value="1"/>
</dbReference>
<evidence type="ECO:0000256" key="7">
    <source>
        <dbReference type="ARBA" id="ARBA00022989"/>
    </source>
</evidence>
<gene>
    <name evidence="10" type="ORF">ZIOFF_067486</name>
</gene>
<keyword evidence="8 9" id="KW-0472">Membrane</keyword>
<dbReference type="Pfam" id="PF01277">
    <property type="entry name" value="Oleosin"/>
    <property type="match status" value="1"/>
</dbReference>
<evidence type="ECO:0000256" key="3">
    <source>
        <dbReference type="ARBA" id="ARBA00004502"/>
    </source>
</evidence>
<dbReference type="GO" id="GO:0016020">
    <property type="term" value="C:membrane"/>
    <property type="evidence" value="ECO:0007669"/>
    <property type="project" value="UniProtKB-SubCell"/>
</dbReference>